<dbReference type="HOGENOM" id="CLU_2012777_0_0_11"/>
<dbReference type="KEGG" id="mtc:MT0099.1"/>
<dbReference type="AlphaFoldDB" id="Q8VKR8"/>
<proteinExistence type="predicted"/>
<protein>
    <submittedName>
        <fullName evidence="1">Uncharacterized protein</fullName>
    </submittedName>
</protein>
<gene>
    <name evidence="1" type="ordered locus">MT0099.1</name>
</gene>
<accession>Q8VKR8</accession>
<sequence length="123" mass="13235">MRGLRVVSKVTSAFFALFTPARRARKAARVNLDQVAQCRRTDEGPTLCQHCQPGSARALPTAAWSRQSQRVPATHCRPCCAPGAAASALTCALCAEAWSVVEVRPAPRAATFSLQSRAARESR</sequence>
<evidence type="ECO:0000313" key="2">
    <source>
        <dbReference type="Proteomes" id="UP000001020"/>
    </source>
</evidence>
<dbReference type="Proteomes" id="UP000001020">
    <property type="component" value="Chromosome"/>
</dbReference>
<organism evidence="1 2">
    <name type="scientific">Mycobacterium tuberculosis (strain CDC 1551 / Oshkosh)</name>
    <dbReference type="NCBI Taxonomy" id="83331"/>
    <lineage>
        <taxon>Bacteria</taxon>
        <taxon>Bacillati</taxon>
        <taxon>Actinomycetota</taxon>
        <taxon>Actinomycetes</taxon>
        <taxon>Mycobacteriales</taxon>
        <taxon>Mycobacteriaceae</taxon>
        <taxon>Mycobacterium</taxon>
        <taxon>Mycobacterium tuberculosis complex</taxon>
    </lineage>
</organism>
<name>Q8VKR8_MYCTO</name>
<evidence type="ECO:0000313" key="1">
    <source>
        <dbReference type="EMBL" id="AAK44322.1"/>
    </source>
</evidence>
<dbReference type="EMBL" id="AE000516">
    <property type="protein sequence ID" value="AAK44322.1"/>
    <property type="molecule type" value="Genomic_DNA"/>
</dbReference>
<reference evidence="1 2" key="1">
    <citation type="journal article" date="2002" name="J. Bacteriol.">
        <title>Whole-genome comparison of Mycobacterium tuberculosis clinical and laboratory strains.</title>
        <authorList>
            <person name="Fleischmann R.D."/>
            <person name="Alland D."/>
            <person name="Eisen J.A."/>
            <person name="Carpenter L."/>
            <person name="White O."/>
            <person name="Peterson J."/>
            <person name="DeBoy R."/>
            <person name="Dodson R."/>
            <person name="Gwinn M."/>
            <person name="Haft D."/>
            <person name="Hickey E."/>
            <person name="Kolonay J.F."/>
            <person name="Nelson W.C."/>
            <person name="Umayam L.A."/>
            <person name="Ermolaeva M."/>
            <person name="Salzberg S.L."/>
            <person name="Delcher A."/>
            <person name="Utterback T."/>
            <person name="Weidman J."/>
            <person name="Khouri H."/>
            <person name="Gill J."/>
            <person name="Mikula A."/>
            <person name="Bishai W."/>
            <person name="Jacobs Jr W.R.Jr."/>
            <person name="Venter J.C."/>
            <person name="Fraser C.M."/>
        </authorList>
    </citation>
    <scope>NUCLEOTIDE SEQUENCE [LARGE SCALE GENOMIC DNA]</scope>
    <source>
        <strain evidence="2">CDC 1551 / Oshkosh</strain>
    </source>
</reference>
<keyword evidence="2" id="KW-1185">Reference proteome</keyword>